<protein>
    <submittedName>
        <fullName evidence="1">Uncharacterized protein</fullName>
    </submittedName>
</protein>
<dbReference type="AlphaFoldDB" id="A0A9J6AKQ8"/>
<dbReference type="Proteomes" id="UP000824120">
    <property type="component" value="Chromosome 2"/>
</dbReference>
<sequence>MKSSRLLVFWYKQDLVGESIEIVDFIGNLYYPSLYQLSCEPDSTISQNWKNTWIPLLRRNLQDWEIEDMINLFHRLEGYRPNMQAPDKLR</sequence>
<accession>A0A9J6AKQ8</accession>
<organism evidence="1 2">
    <name type="scientific">Solanum commersonii</name>
    <name type="common">Commerson's wild potato</name>
    <name type="synonym">Commerson's nightshade</name>
    <dbReference type="NCBI Taxonomy" id="4109"/>
    <lineage>
        <taxon>Eukaryota</taxon>
        <taxon>Viridiplantae</taxon>
        <taxon>Streptophyta</taxon>
        <taxon>Embryophyta</taxon>
        <taxon>Tracheophyta</taxon>
        <taxon>Spermatophyta</taxon>
        <taxon>Magnoliopsida</taxon>
        <taxon>eudicotyledons</taxon>
        <taxon>Gunneridae</taxon>
        <taxon>Pentapetalae</taxon>
        <taxon>asterids</taxon>
        <taxon>lamiids</taxon>
        <taxon>Solanales</taxon>
        <taxon>Solanaceae</taxon>
        <taxon>Solanoideae</taxon>
        <taxon>Solaneae</taxon>
        <taxon>Solanum</taxon>
    </lineage>
</organism>
<name>A0A9J6AKQ8_SOLCO</name>
<gene>
    <name evidence="1" type="ORF">H5410_009868</name>
</gene>
<reference evidence="1 2" key="1">
    <citation type="submission" date="2020-09" db="EMBL/GenBank/DDBJ databases">
        <title>De no assembly of potato wild relative species, Solanum commersonii.</title>
        <authorList>
            <person name="Cho K."/>
        </authorList>
    </citation>
    <scope>NUCLEOTIDE SEQUENCE [LARGE SCALE GENOMIC DNA]</scope>
    <source>
        <strain evidence="1">LZ3.2</strain>
        <tissue evidence="1">Leaf</tissue>
    </source>
</reference>
<proteinExistence type="predicted"/>
<comment type="caution">
    <text evidence="1">The sequence shown here is derived from an EMBL/GenBank/DDBJ whole genome shotgun (WGS) entry which is preliminary data.</text>
</comment>
<dbReference type="EMBL" id="JACXVP010000002">
    <property type="protein sequence ID" value="KAG5624650.1"/>
    <property type="molecule type" value="Genomic_DNA"/>
</dbReference>
<evidence type="ECO:0000313" key="1">
    <source>
        <dbReference type="EMBL" id="KAG5624650.1"/>
    </source>
</evidence>
<evidence type="ECO:0000313" key="2">
    <source>
        <dbReference type="Proteomes" id="UP000824120"/>
    </source>
</evidence>
<keyword evidence="2" id="KW-1185">Reference proteome</keyword>